<dbReference type="AlphaFoldDB" id="A0A9P3GJF8"/>
<comment type="caution">
    <text evidence="1">The sequence shown here is derived from an EMBL/GenBank/DDBJ whole genome shotgun (WGS) entry which is preliminary data.</text>
</comment>
<gene>
    <name evidence="1" type="ORF">PsYK624_132330</name>
</gene>
<proteinExistence type="predicted"/>
<accession>A0A9P3GJF8</accession>
<evidence type="ECO:0000313" key="1">
    <source>
        <dbReference type="EMBL" id="GJE97023.1"/>
    </source>
</evidence>
<protein>
    <submittedName>
        <fullName evidence="1">Uncharacterized protein</fullName>
    </submittedName>
</protein>
<dbReference type="EMBL" id="BPQB01000066">
    <property type="protein sequence ID" value="GJE97023.1"/>
    <property type="molecule type" value="Genomic_DNA"/>
</dbReference>
<keyword evidence="2" id="KW-1185">Reference proteome</keyword>
<dbReference type="Proteomes" id="UP000703269">
    <property type="component" value="Unassembled WGS sequence"/>
</dbReference>
<organism evidence="1 2">
    <name type="scientific">Phanerochaete sordida</name>
    <dbReference type="NCBI Taxonomy" id="48140"/>
    <lineage>
        <taxon>Eukaryota</taxon>
        <taxon>Fungi</taxon>
        <taxon>Dikarya</taxon>
        <taxon>Basidiomycota</taxon>
        <taxon>Agaricomycotina</taxon>
        <taxon>Agaricomycetes</taxon>
        <taxon>Polyporales</taxon>
        <taxon>Phanerochaetaceae</taxon>
        <taxon>Phanerochaete</taxon>
    </lineage>
</organism>
<reference evidence="1 2" key="1">
    <citation type="submission" date="2021-08" db="EMBL/GenBank/DDBJ databases">
        <title>Draft Genome Sequence of Phanerochaete sordida strain YK-624.</title>
        <authorList>
            <person name="Mori T."/>
            <person name="Dohra H."/>
            <person name="Suzuki T."/>
            <person name="Kawagishi H."/>
            <person name="Hirai H."/>
        </authorList>
    </citation>
    <scope>NUCLEOTIDE SEQUENCE [LARGE SCALE GENOMIC DNA]</scope>
    <source>
        <strain evidence="1 2">YK-624</strain>
    </source>
</reference>
<name>A0A9P3GJF8_9APHY</name>
<sequence>MASPLGFCALALFARAPSAPRTCHGQVTTVATARRAADLDLHRLASMRGERAAEGEWLGMHAGLATTTRYKACRRCVGNLHTRASQSR</sequence>
<evidence type="ECO:0000313" key="2">
    <source>
        <dbReference type="Proteomes" id="UP000703269"/>
    </source>
</evidence>